<gene>
    <name evidence="2" type="ORF">PVAP13_2KG348189</name>
</gene>
<name>A0A8T0WBW8_PANVG</name>
<feature type="coiled-coil region" evidence="1">
    <location>
        <begin position="220"/>
        <end position="261"/>
    </location>
</feature>
<dbReference type="EMBL" id="CM029039">
    <property type="protein sequence ID" value="KAG2643777.1"/>
    <property type="molecule type" value="Genomic_DNA"/>
</dbReference>
<sequence length="493" mass="53825">MEAPKDSIAFQAGEDDKAQGTAGADVHLVEAKDCFSELGTFSIFGRLAFQGPDIDPYLRFPLQVDVASMMKELGDLLELEPSEDEAAGVASRDQPALPGDVENFDAEGFMKGLGVYGTGSLGRMTASLCAKALLASRAVVGSARKDEHNFLAHSAEKARLLERISTLEKENKALENLRGSLTSENGLLKGIVSEQEETISKMQEKMSLDESVLENLRGVVERDAAKVVNLQTEVRQLKADVERKNVKISELEKEVEEDRVMWESTSQDILNKSAAICEEYNKALASFVTKPLPFPEDSEGGASGLLDWLLGEFEDLGRILASVSDNTAVMTCESVMAVLAREGCQELETISVRDYAFPDYAELEEEITKVQPVKKAFLRKFWKLSGRQVVQEAARRRLEEVRRAREAAKDVVEEGARLEDIAGGSVAGGSSRALTESDASQAIVPANHALYARPLRIHGGGVIVSGTDWERFSFANPGASVAEFLRWFDGSLV</sequence>
<dbReference type="Proteomes" id="UP000823388">
    <property type="component" value="Chromosome 2K"/>
</dbReference>
<keyword evidence="1" id="KW-0175">Coiled coil</keyword>
<evidence type="ECO:0000313" key="3">
    <source>
        <dbReference type="Proteomes" id="UP000823388"/>
    </source>
</evidence>
<proteinExistence type="predicted"/>
<feature type="coiled-coil region" evidence="1">
    <location>
        <begin position="157"/>
        <end position="184"/>
    </location>
</feature>
<accession>A0A8T0WBW8</accession>
<evidence type="ECO:0000313" key="2">
    <source>
        <dbReference type="EMBL" id="KAG2643777.1"/>
    </source>
</evidence>
<comment type="caution">
    <text evidence="2">The sequence shown here is derived from an EMBL/GenBank/DDBJ whole genome shotgun (WGS) entry which is preliminary data.</text>
</comment>
<protein>
    <submittedName>
        <fullName evidence="2">Uncharacterized protein</fullName>
    </submittedName>
</protein>
<evidence type="ECO:0000256" key="1">
    <source>
        <dbReference type="SAM" id="Coils"/>
    </source>
</evidence>
<organism evidence="2 3">
    <name type="scientific">Panicum virgatum</name>
    <name type="common">Blackwell switchgrass</name>
    <dbReference type="NCBI Taxonomy" id="38727"/>
    <lineage>
        <taxon>Eukaryota</taxon>
        <taxon>Viridiplantae</taxon>
        <taxon>Streptophyta</taxon>
        <taxon>Embryophyta</taxon>
        <taxon>Tracheophyta</taxon>
        <taxon>Spermatophyta</taxon>
        <taxon>Magnoliopsida</taxon>
        <taxon>Liliopsida</taxon>
        <taxon>Poales</taxon>
        <taxon>Poaceae</taxon>
        <taxon>PACMAD clade</taxon>
        <taxon>Panicoideae</taxon>
        <taxon>Panicodae</taxon>
        <taxon>Paniceae</taxon>
        <taxon>Panicinae</taxon>
        <taxon>Panicum</taxon>
        <taxon>Panicum sect. Hiantes</taxon>
    </lineage>
</organism>
<keyword evidence="3" id="KW-1185">Reference proteome</keyword>
<reference evidence="2 3" key="1">
    <citation type="submission" date="2020-05" db="EMBL/GenBank/DDBJ databases">
        <title>WGS assembly of Panicum virgatum.</title>
        <authorList>
            <person name="Lovell J.T."/>
            <person name="Jenkins J."/>
            <person name="Shu S."/>
            <person name="Juenger T.E."/>
            <person name="Schmutz J."/>
        </authorList>
    </citation>
    <scope>NUCLEOTIDE SEQUENCE [LARGE SCALE GENOMIC DNA]</scope>
    <source>
        <strain evidence="3">cv. AP13</strain>
    </source>
</reference>
<dbReference type="AlphaFoldDB" id="A0A8T0WBW8"/>